<evidence type="ECO:0000259" key="1">
    <source>
        <dbReference type="Pfam" id="PF06985"/>
    </source>
</evidence>
<dbReference type="Pfam" id="PF06985">
    <property type="entry name" value="HET"/>
    <property type="match status" value="1"/>
</dbReference>
<dbReference type="EMBL" id="JAVHJV010000002">
    <property type="protein sequence ID" value="KAK5945750.1"/>
    <property type="molecule type" value="Genomic_DNA"/>
</dbReference>
<dbReference type="Proteomes" id="UP001334248">
    <property type="component" value="Unassembled WGS sequence"/>
</dbReference>
<dbReference type="RefSeq" id="XP_064733840.1">
    <property type="nucleotide sequence ID" value="XM_064871387.1"/>
</dbReference>
<dbReference type="GeneID" id="89996407"/>
<comment type="caution">
    <text evidence="2">The sequence shown here is derived from an EMBL/GenBank/DDBJ whole genome shotgun (WGS) entry which is preliminary data.</text>
</comment>
<keyword evidence="3" id="KW-1185">Reference proteome</keyword>
<dbReference type="PANTHER" id="PTHR24148:SF64">
    <property type="entry name" value="HETEROKARYON INCOMPATIBILITY DOMAIN-CONTAINING PROTEIN"/>
    <property type="match status" value="1"/>
</dbReference>
<dbReference type="InterPro" id="IPR010730">
    <property type="entry name" value="HET"/>
</dbReference>
<dbReference type="InterPro" id="IPR052895">
    <property type="entry name" value="HetReg/Transcr_Mod"/>
</dbReference>
<sequence>MTTRPSYAAIAQHASFEHKRLQLSDKSIRLFQIHPGAEHEPISLRMTQFSTYGRPKYKAVSYTWGDTADIRRILFNGKAFALHVNLWQLLHHLRATGQTSFFWADALCINQFNLRERNFHVQLMGKIYEKAESVVVWLGTPSVDRTEIRAMDFVEEIAAYRKKHSDTMSIKAYFRPDLQHRWETLLRMCKPADPGAYWNRTWVIQEFLFAQAVEVFAGKRKLEWKDFEDLIEFLRREPVLGSRPVVSQILQSRTARLTLRRKAGSQSSLHELLQEYSDSACTERRDKVYGILGLASDCIEDPEPGQSRGIQPDYGKHIVDVYLEALDCIKASLPSDRVVPAAALLILQALHIRHNDLSEFIGNLSSTSAPESLPMHRLMITPEYVSPAIKIWSWRSVRDLQQKLEGEDWGQYIGYQIQKAASSTSLAPARHRLRRSSSNTKIVHSALPPDFISNMIEAANLCTDLASLHNYPGNHDLEVPLDHVPLHIQDKAEYDNTNRQKPPVILEQDPDTEVLRLGFACTNVQRGDFIIQLKGLDTTLIVRKVWHEFRLVGRAMMVKHANLEHEEPVDPICDANVWTSHCWRSRNPESVRFDTDALSLAELLMKT</sequence>
<reference evidence="2 3" key="1">
    <citation type="journal article" date="2023" name="Res Sq">
        <title>Genomic and morphological characterization of Knufia obscura isolated from the Mars 2020 spacecraft assembly facility.</title>
        <authorList>
            <person name="Chander A.M."/>
            <person name="Teixeira M.M."/>
            <person name="Singh N.K."/>
            <person name="Williams M.P."/>
            <person name="Parker C.W."/>
            <person name="Leo P."/>
            <person name="Stajich J.E."/>
            <person name="Torok T."/>
            <person name="Tighe S."/>
            <person name="Mason C.E."/>
            <person name="Venkateswaran K."/>
        </authorList>
    </citation>
    <scope>NUCLEOTIDE SEQUENCE [LARGE SCALE GENOMIC DNA]</scope>
    <source>
        <strain evidence="2 3">CCFEE 5817</strain>
    </source>
</reference>
<proteinExistence type="predicted"/>
<evidence type="ECO:0000313" key="2">
    <source>
        <dbReference type="EMBL" id="KAK5945750.1"/>
    </source>
</evidence>
<protein>
    <recommendedName>
        <fullName evidence="1">Heterokaryon incompatibility domain-containing protein</fullName>
    </recommendedName>
</protein>
<evidence type="ECO:0000313" key="3">
    <source>
        <dbReference type="Proteomes" id="UP001334248"/>
    </source>
</evidence>
<gene>
    <name evidence="2" type="ORF">PMZ80_002958</name>
</gene>
<organism evidence="2 3">
    <name type="scientific">Knufia obscura</name>
    <dbReference type="NCBI Taxonomy" id="1635080"/>
    <lineage>
        <taxon>Eukaryota</taxon>
        <taxon>Fungi</taxon>
        <taxon>Dikarya</taxon>
        <taxon>Ascomycota</taxon>
        <taxon>Pezizomycotina</taxon>
        <taxon>Eurotiomycetes</taxon>
        <taxon>Chaetothyriomycetidae</taxon>
        <taxon>Chaetothyriales</taxon>
        <taxon>Trichomeriaceae</taxon>
        <taxon>Knufia</taxon>
    </lineage>
</organism>
<accession>A0ABR0RYT2</accession>
<name>A0ABR0RYT2_9EURO</name>
<feature type="domain" description="Heterokaryon incompatibility" evidence="1">
    <location>
        <begin position="57"/>
        <end position="206"/>
    </location>
</feature>
<dbReference type="PANTHER" id="PTHR24148">
    <property type="entry name" value="ANKYRIN REPEAT DOMAIN-CONTAINING PROTEIN 39 HOMOLOG-RELATED"/>
    <property type="match status" value="1"/>
</dbReference>